<accession>A0A2R9SW06</accession>
<dbReference type="GO" id="GO:0003700">
    <property type="term" value="F:DNA-binding transcription factor activity"/>
    <property type="evidence" value="ECO:0007669"/>
    <property type="project" value="InterPro"/>
</dbReference>
<evidence type="ECO:0000313" key="6">
    <source>
        <dbReference type="Proteomes" id="UP000003094"/>
    </source>
</evidence>
<dbReference type="Pfam" id="PF12833">
    <property type="entry name" value="HTH_18"/>
    <property type="match status" value="1"/>
</dbReference>
<gene>
    <name evidence="5" type="ORF">PVOR_14249</name>
</gene>
<protein>
    <submittedName>
        <fullName evidence="5">Transcriptional regulator, AraC family protein</fullName>
    </submittedName>
</protein>
<dbReference type="PANTHER" id="PTHR43280">
    <property type="entry name" value="ARAC-FAMILY TRANSCRIPTIONAL REGULATOR"/>
    <property type="match status" value="1"/>
</dbReference>
<keyword evidence="2" id="KW-0238">DNA-binding</keyword>
<dbReference type="PROSITE" id="PS01124">
    <property type="entry name" value="HTH_ARAC_FAMILY_2"/>
    <property type="match status" value="1"/>
</dbReference>
<name>A0A2R9SW06_9BACL</name>
<proteinExistence type="predicted"/>
<sequence length="89" mass="10902">MERELHYHFDYLARCLKQYSGMSPLQYRHHLQIERAKRLLAHSELSLIKIGEQRGFQDNNYFTRLFKRQSSYIPGEYRKQYQVFRVDSS</sequence>
<keyword evidence="1" id="KW-0805">Transcription regulation</keyword>
<dbReference type="SMART" id="SM00342">
    <property type="entry name" value="HTH_ARAC"/>
    <property type="match status" value="1"/>
</dbReference>
<dbReference type="Proteomes" id="UP000003094">
    <property type="component" value="Unassembled WGS sequence"/>
</dbReference>
<dbReference type="AlphaFoldDB" id="A0A2R9SW06"/>
<feature type="domain" description="HTH araC/xylS-type" evidence="4">
    <location>
        <begin position="1"/>
        <end position="80"/>
    </location>
</feature>
<reference evidence="5 6" key="1">
    <citation type="journal article" date="2010" name="BMC Genomics">
        <title>Genome sequence of the pattern forming Paenibacillus vortex bacterium reveals potential for thriving in complex environments.</title>
        <authorList>
            <person name="Sirota-Madi A."/>
            <person name="Olender T."/>
            <person name="Helman Y."/>
            <person name="Ingham C."/>
            <person name="Brainis I."/>
            <person name="Roth D."/>
            <person name="Hagi E."/>
            <person name="Brodsky L."/>
            <person name="Leshkowitz D."/>
            <person name="Galatenko V."/>
            <person name="Nikolaev V."/>
            <person name="Mugasimangalam R.C."/>
            <person name="Bransburg-Zabary S."/>
            <person name="Gutnick D.L."/>
            <person name="Lancet D."/>
            <person name="Ben-Jacob E."/>
        </authorList>
    </citation>
    <scope>NUCLEOTIDE SEQUENCE [LARGE SCALE GENOMIC DNA]</scope>
    <source>
        <strain evidence="5 6">V453</strain>
    </source>
</reference>
<organism evidence="5 6">
    <name type="scientific">Paenibacillus vortex V453</name>
    <dbReference type="NCBI Taxonomy" id="715225"/>
    <lineage>
        <taxon>Bacteria</taxon>
        <taxon>Bacillati</taxon>
        <taxon>Bacillota</taxon>
        <taxon>Bacilli</taxon>
        <taxon>Bacillales</taxon>
        <taxon>Paenibacillaceae</taxon>
        <taxon>Paenibacillus</taxon>
    </lineage>
</organism>
<dbReference type="GO" id="GO:0043565">
    <property type="term" value="F:sequence-specific DNA binding"/>
    <property type="evidence" value="ECO:0007669"/>
    <property type="project" value="InterPro"/>
</dbReference>
<dbReference type="EMBL" id="ADHJ01000020">
    <property type="protein sequence ID" value="EFU41523.1"/>
    <property type="molecule type" value="Genomic_DNA"/>
</dbReference>
<dbReference type="Gene3D" id="1.10.10.60">
    <property type="entry name" value="Homeodomain-like"/>
    <property type="match status" value="2"/>
</dbReference>
<evidence type="ECO:0000256" key="3">
    <source>
        <dbReference type="ARBA" id="ARBA00023163"/>
    </source>
</evidence>
<dbReference type="InterPro" id="IPR009057">
    <property type="entry name" value="Homeodomain-like_sf"/>
</dbReference>
<evidence type="ECO:0000313" key="5">
    <source>
        <dbReference type="EMBL" id="EFU41523.1"/>
    </source>
</evidence>
<comment type="caution">
    <text evidence="5">The sequence shown here is derived from an EMBL/GenBank/DDBJ whole genome shotgun (WGS) entry which is preliminary data.</text>
</comment>
<dbReference type="InterPro" id="IPR018060">
    <property type="entry name" value="HTH_AraC"/>
</dbReference>
<dbReference type="SUPFAM" id="SSF46689">
    <property type="entry name" value="Homeodomain-like"/>
    <property type="match status" value="1"/>
</dbReference>
<keyword evidence="3" id="KW-0804">Transcription</keyword>
<evidence type="ECO:0000259" key="4">
    <source>
        <dbReference type="PROSITE" id="PS01124"/>
    </source>
</evidence>
<keyword evidence="6" id="KW-1185">Reference proteome</keyword>
<evidence type="ECO:0000256" key="1">
    <source>
        <dbReference type="ARBA" id="ARBA00023015"/>
    </source>
</evidence>
<dbReference type="PANTHER" id="PTHR43280:SF30">
    <property type="entry name" value="MMSAB OPERON REGULATORY PROTEIN"/>
    <property type="match status" value="1"/>
</dbReference>
<evidence type="ECO:0000256" key="2">
    <source>
        <dbReference type="ARBA" id="ARBA00023125"/>
    </source>
</evidence>
<dbReference type="KEGG" id="pvo:PVOR_14249"/>